<dbReference type="InterPro" id="IPR008300">
    <property type="entry name" value="PTAC"/>
</dbReference>
<dbReference type="Pfam" id="PF06130">
    <property type="entry name" value="PTAC"/>
    <property type="match status" value="1"/>
</dbReference>
<organism evidence="11 12">
    <name type="scientific">Cohnella boryungensis</name>
    <dbReference type="NCBI Taxonomy" id="768479"/>
    <lineage>
        <taxon>Bacteria</taxon>
        <taxon>Bacillati</taxon>
        <taxon>Bacillota</taxon>
        <taxon>Bacilli</taxon>
        <taxon>Bacillales</taxon>
        <taxon>Paenibacillaceae</taxon>
        <taxon>Cohnella</taxon>
    </lineage>
</organism>
<reference evidence="12" key="1">
    <citation type="journal article" date="2019" name="Int. J. Syst. Evol. Microbiol.">
        <title>The Global Catalogue of Microorganisms (GCM) 10K type strain sequencing project: providing services to taxonomists for standard genome sequencing and annotation.</title>
        <authorList>
            <consortium name="The Broad Institute Genomics Platform"/>
            <consortium name="The Broad Institute Genome Sequencing Center for Infectious Disease"/>
            <person name="Wu L."/>
            <person name="Ma J."/>
        </authorList>
    </citation>
    <scope>NUCLEOTIDE SEQUENCE [LARGE SCALE GENOMIC DNA]</scope>
    <source>
        <strain evidence="12">CGMCC 4.1641</strain>
    </source>
</reference>
<evidence type="ECO:0000313" key="12">
    <source>
        <dbReference type="Proteomes" id="UP001595755"/>
    </source>
</evidence>
<dbReference type="EC" id="2.3.1.222" evidence="3 10"/>
<evidence type="ECO:0000256" key="1">
    <source>
        <dbReference type="ARBA" id="ARBA00001947"/>
    </source>
</evidence>
<keyword evidence="7" id="KW-0862">Zinc</keyword>
<evidence type="ECO:0000256" key="7">
    <source>
        <dbReference type="ARBA" id="ARBA00022833"/>
    </source>
</evidence>
<proteinExistence type="inferred from homology"/>
<evidence type="ECO:0000256" key="9">
    <source>
        <dbReference type="ARBA" id="ARBA00047589"/>
    </source>
</evidence>
<gene>
    <name evidence="11" type="primary">pduL</name>
    <name evidence="11" type="ORF">ACFO1S_28335</name>
</gene>
<comment type="pathway">
    <text evidence="10">Polyol metabolism; 1,2-propanediol degradation.</text>
</comment>
<comment type="catalytic activity">
    <reaction evidence="9 10">
        <text>propanoyl-CoA + phosphate = propanoyl phosphate + CoA</text>
        <dbReference type="Rhea" id="RHEA:28046"/>
        <dbReference type="ChEBI" id="CHEBI:43474"/>
        <dbReference type="ChEBI" id="CHEBI:57287"/>
        <dbReference type="ChEBI" id="CHEBI:57392"/>
        <dbReference type="ChEBI" id="CHEBI:58933"/>
        <dbReference type="EC" id="2.3.1.222"/>
    </reaction>
</comment>
<protein>
    <recommendedName>
        <fullName evidence="4 10">Phosphate propanoyltransferase</fullName>
        <ecNumber evidence="3 10">2.3.1.222</ecNumber>
    </recommendedName>
</protein>
<dbReference type="PANTHER" id="PTHR39453:SF1">
    <property type="entry name" value="PHOSPHATE PROPANOYLTRANSFERASE"/>
    <property type="match status" value="1"/>
</dbReference>
<accession>A0ABV8SJA2</accession>
<evidence type="ECO:0000256" key="8">
    <source>
        <dbReference type="ARBA" id="ARBA00023315"/>
    </source>
</evidence>
<comment type="similarity">
    <text evidence="2 10">Belongs to the PduL family.</text>
</comment>
<dbReference type="PIRSF" id="PIRSF010130">
    <property type="entry name" value="PduL"/>
    <property type="match status" value="1"/>
</dbReference>
<dbReference type="GO" id="GO:0016746">
    <property type="term" value="F:acyltransferase activity"/>
    <property type="evidence" value="ECO:0007669"/>
    <property type="project" value="UniProtKB-KW"/>
</dbReference>
<name>A0ABV8SJA2_9BACL</name>
<evidence type="ECO:0000256" key="6">
    <source>
        <dbReference type="ARBA" id="ARBA00022723"/>
    </source>
</evidence>
<evidence type="ECO:0000313" key="11">
    <source>
        <dbReference type="EMBL" id="MFC4307340.1"/>
    </source>
</evidence>
<evidence type="ECO:0000256" key="4">
    <source>
        <dbReference type="ARBA" id="ARBA00020837"/>
    </source>
</evidence>
<sequence>MSEAEVKKVPIGVSARHIHLTQEHVEILFGAGAELTEFKPLSQPGQFAANETVAVFGPKGSFSKVRILGPARPATQLEVSRTDAFALGLKPPVRESGSIEDTPGIRIVGPAGEVTVNKGVIVAARHIHFHTADAERWNIKDKQMLKVRVGGERGVVFEQVLARVSDQFALDMHIDTDEGNAAGIGTGDFGEIID</sequence>
<comment type="caution">
    <text evidence="11">The sequence shown here is derived from an EMBL/GenBank/DDBJ whole genome shotgun (WGS) entry which is preliminary data.</text>
</comment>
<dbReference type="Proteomes" id="UP001595755">
    <property type="component" value="Unassembled WGS sequence"/>
</dbReference>
<keyword evidence="12" id="KW-1185">Reference proteome</keyword>
<dbReference type="RefSeq" id="WP_204603074.1">
    <property type="nucleotide sequence ID" value="NZ_JBHSED010000074.1"/>
</dbReference>
<dbReference type="PANTHER" id="PTHR39453">
    <property type="entry name" value="PHOSPHATE PROPANOYLTRANSFERASE"/>
    <property type="match status" value="1"/>
</dbReference>
<evidence type="ECO:0000256" key="3">
    <source>
        <dbReference type="ARBA" id="ARBA00012206"/>
    </source>
</evidence>
<evidence type="ECO:0000256" key="5">
    <source>
        <dbReference type="ARBA" id="ARBA00022679"/>
    </source>
</evidence>
<dbReference type="EMBL" id="JBHSED010000074">
    <property type="protein sequence ID" value="MFC4307340.1"/>
    <property type="molecule type" value="Genomic_DNA"/>
</dbReference>
<keyword evidence="5 10" id="KW-0808">Transferase</keyword>
<comment type="cofactor">
    <cofactor evidence="1">
        <name>Zn(2+)</name>
        <dbReference type="ChEBI" id="CHEBI:29105"/>
    </cofactor>
</comment>
<comment type="function">
    <text evidence="10">Involved in 1,2-propanediol (1,2-PD) degradation by catalyzing the conversion of propanoyl-CoA to propanoyl-phosphate.</text>
</comment>
<evidence type="ECO:0000256" key="10">
    <source>
        <dbReference type="PIRNR" id="PIRNR010130"/>
    </source>
</evidence>
<keyword evidence="6" id="KW-0479">Metal-binding</keyword>
<evidence type="ECO:0000256" key="2">
    <source>
        <dbReference type="ARBA" id="ARBA00007342"/>
    </source>
</evidence>
<dbReference type="NCBIfam" id="NF011652">
    <property type="entry name" value="PRK15070.1"/>
    <property type="match status" value="1"/>
</dbReference>
<keyword evidence="8 10" id="KW-0012">Acyltransferase</keyword>